<evidence type="ECO:0000256" key="1">
    <source>
        <dbReference type="SAM" id="MobiDB-lite"/>
    </source>
</evidence>
<proteinExistence type="predicted"/>
<reference evidence="2" key="1">
    <citation type="journal article" date="2022" name="bioRxiv">
        <title>Sequencing and chromosome-scale assembly of the giantPleurodeles waltlgenome.</title>
        <authorList>
            <person name="Brown T."/>
            <person name="Elewa A."/>
            <person name="Iarovenko S."/>
            <person name="Subramanian E."/>
            <person name="Araus A.J."/>
            <person name="Petzold A."/>
            <person name="Susuki M."/>
            <person name="Suzuki K.-i.T."/>
            <person name="Hayashi T."/>
            <person name="Toyoda A."/>
            <person name="Oliveira C."/>
            <person name="Osipova E."/>
            <person name="Leigh N.D."/>
            <person name="Simon A."/>
            <person name="Yun M.H."/>
        </authorList>
    </citation>
    <scope>NUCLEOTIDE SEQUENCE</scope>
    <source>
        <strain evidence="2">20211129_DDA</strain>
        <tissue evidence="2">Liver</tissue>
    </source>
</reference>
<feature type="region of interest" description="Disordered" evidence="1">
    <location>
        <begin position="1"/>
        <end position="79"/>
    </location>
</feature>
<dbReference type="EMBL" id="JANPWB010000003">
    <property type="protein sequence ID" value="KAJ1201145.1"/>
    <property type="molecule type" value="Genomic_DNA"/>
</dbReference>
<evidence type="ECO:0000313" key="2">
    <source>
        <dbReference type="EMBL" id="KAJ1201145.1"/>
    </source>
</evidence>
<keyword evidence="3" id="KW-1185">Reference proteome</keyword>
<sequence>MKGPAQSQGPIPGPAVRSSSEPSCRLEQSAASGTAPPRLRPRRDKVRPLTAGAPPRSAPEPLGSTPSGRGNLCNPSGTSFDLVCRPMGPHPASADPARLTALGPDHLGQISESDFFRLSVQQRQQTLGESYNLSFRVWNSLAL</sequence>
<dbReference type="Proteomes" id="UP001066276">
    <property type="component" value="Chromosome 2_1"/>
</dbReference>
<name>A0AAV7VKL1_PLEWA</name>
<evidence type="ECO:0000313" key="3">
    <source>
        <dbReference type="Proteomes" id="UP001066276"/>
    </source>
</evidence>
<comment type="caution">
    <text evidence="2">The sequence shown here is derived from an EMBL/GenBank/DDBJ whole genome shotgun (WGS) entry which is preliminary data.</text>
</comment>
<gene>
    <name evidence="2" type="ORF">NDU88_004960</name>
</gene>
<accession>A0AAV7VKL1</accession>
<feature type="compositionally biased region" description="Polar residues" evidence="1">
    <location>
        <begin position="64"/>
        <end position="79"/>
    </location>
</feature>
<dbReference type="AlphaFoldDB" id="A0AAV7VKL1"/>
<organism evidence="2 3">
    <name type="scientific">Pleurodeles waltl</name>
    <name type="common">Iberian ribbed newt</name>
    <dbReference type="NCBI Taxonomy" id="8319"/>
    <lineage>
        <taxon>Eukaryota</taxon>
        <taxon>Metazoa</taxon>
        <taxon>Chordata</taxon>
        <taxon>Craniata</taxon>
        <taxon>Vertebrata</taxon>
        <taxon>Euteleostomi</taxon>
        <taxon>Amphibia</taxon>
        <taxon>Batrachia</taxon>
        <taxon>Caudata</taxon>
        <taxon>Salamandroidea</taxon>
        <taxon>Salamandridae</taxon>
        <taxon>Pleurodelinae</taxon>
        <taxon>Pleurodeles</taxon>
    </lineage>
</organism>
<protein>
    <submittedName>
        <fullName evidence="2">Uncharacterized protein</fullName>
    </submittedName>
</protein>